<accession>A0A369VYT8</accession>
<sequence length="369" mass="39306">MHTDVVVVGAGVVGLAIARAAALAGKEVVVLEAESRFGTATSARNSGVIHAGLYYDELPLKRELCVRGRHALYDFCRSHHVPHRQLGKLIVAFHEGEEARLGQILHHAAAADVNNLVALDAAQVRALEPELSCASALLSPSTGIVDVHALMLALLGGAQDAGAVLARNTRAVAITRGTSYPWVVRTEGDEAGSIEARWVVNAAGHGATDLSRTIELLNEEWVPPLHLARGHYFAYGGQVPFARLIYPLPVPGGLGTHLTLDLAGGARFGPDVEWVEALEYSMDNADRDAFVQAARSIWPNLDADKLRPDYCGIRPKVSAPGEPAADFIISCPAEHGLEGLVCLYGIESPGMTASLALADTVIERLQRHS</sequence>
<evidence type="ECO:0000256" key="5">
    <source>
        <dbReference type="ARBA" id="ARBA00037941"/>
    </source>
</evidence>
<name>A0A369VYT8_9SPHN</name>
<evidence type="ECO:0000256" key="2">
    <source>
        <dbReference type="ARBA" id="ARBA00022630"/>
    </source>
</evidence>
<dbReference type="Pfam" id="PF01266">
    <property type="entry name" value="DAO"/>
    <property type="match status" value="1"/>
</dbReference>
<evidence type="ECO:0000313" key="7">
    <source>
        <dbReference type="EMBL" id="RDE06290.1"/>
    </source>
</evidence>
<organism evidence="7 8">
    <name type="scientific">Sphingomonas aracearum</name>
    <dbReference type="NCBI Taxonomy" id="2283317"/>
    <lineage>
        <taxon>Bacteria</taxon>
        <taxon>Pseudomonadati</taxon>
        <taxon>Pseudomonadota</taxon>
        <taxon>Alphaproteobacteria</taxon>
        <taxon>Sphingomonadales</taxon>
        <taxon>Sphingomonadaceae</taxon>
        <taxon>Sphingomonas</taxon>
    </lineage>
</organism>
<gene>
    <name evidence="7" type="ORF">DVW87_00725</name>
</gene>
<keyword evidence="3" id="KW-0274">FAD</keyword>
<keyword evidence="2" id="KW-0285">Flavoprotein</keyword>
<reference evidence="7 8" key="1">
    <citation type="submission" date="2018-07" db="EMBL/GenBank/DDBJ databases">
        <title>a novel species of Sphingomonas isolated from the rhizosphere soil of Araceae plant.</title>
        <authorList>
            <person name="Zhiyong W."/>
            <person name="Qinglan Z."/>
            <person name="Zhiwei F."/>
            <person name="Ding X."/>
            <person name="Gejiao W."/>
            <person name="Shixue Z."/>
        </authorList>
    </citation>
    <scope>NUCLEOTIDE SEQUENCE [LARGE SCALE GENOMIC DNA]</scope>
    <source>
        <strain evidence="7 8">WZY 27</strain>
    </source>
</reference>
<evidence type="ECO:0000259" key="6">
    <source>
        <dbReference type="Pfam" id="PF01266"/>
    </source>
</evidence>
<evidence type="ECO:0000256" key="3">
    <source>
        <dbReference type="ARBA" id="ARBA00022827"/>
    </source>
</evidence>
<feature type="domain" description="FAD dependent oxidoreductase" evidence="6">
    <location>
        <begin position="4"/>
        <end position="363"/>
    </location>
</feature>
<protein>
    <submittedName>
        <fullName evidence="7">NAD(P)/FAD-dependent oxidoreductase</fullName>
    </submittedName>
</protein>
<comment type="caution">
    <text evidence="7">The sequence shown here is derived from an EMBL/GenBank/DDBJ whole genome shotgun (WGS) entry which is preliminary data.</text>
</comment>
<keyword evidence="4" id="KW-0560">Oxidoreductase</keyword>
<dbReference type="OrthoDB" id="9801699at2"/>
<comment type="similarity">
    <text evidence="5">Belongs to the L2HGDH family.</text>
</comment>
<dbReference type="PANTHER" id="PTHR43104">
    <property type="entry name" value="L-2-HYDROXYGLUTARATE DEHYDROGENASE, MITOCHONDRIAL"/>
    <property type="match status" value="1"/>
</dbReference>
<evidence type="ECO:0000313" key="8">
    <source>
        <dbReference type="Proteomes" id="UP000253918"/>
    </source>
</evidence>
<evidence type="ECO:0000256" key="1">
    <source>
        <dbReference type="ARBA" id="ARBA00001974"/>
    </source>
</evidence>
<dbReference type="Proteomes" id="UP000253918">
    <property type="component" value="Unassembled WGS sequence"/>
</dbReference>
<dbReference type="InterPro" id="IPR036188">
    <property type="entry name" value="FAD/NAD-bd_sf"/>
</dbReference>
<dbReference type="Gene3D" id="3.50.50.60">
    <property type="entry name" value="FAD/NAD(P)-binding domain"/>
    <property type="match status" value="1"/>
</dbReference>
<dbReference type="EMBL" id="QQNB01000001">
    <property type="protein sequence ID" value="RDE06290.1"/>
    <property type="molecule type" value="Genomic_DNA"/>
</dbReference>
<dbReference type="AlphaFoldDB" id="A0A369VYT8"/>
<proteinExistence type="inferred from homology"/>
<evidence type="ECO:0000256" key="4">
    <source>
        <dbReference type="ARBA" id="ARBA00023002"/>
    </source>
</evidence>
<dbReference type="PANTHER" id="PTHR43104:SF4">
    <property type="entry name" value="L-2-HYDROXYGLUTARATE DEHYDROGENASE, MITOCHONDRIAL"/>
    <property type="match status" value="1"/>
</dbReference>
<dbReference type="GO" id="GO:0047545">
    <property type="term" value="F:(S)-2-hydroxyglutarate dehydrogenase activity"/>
    <property type="evidence" value="ECO:0007669"/>
    <property type="project" value="TreeGrafter"/>
</dbReference>
<comment type="cofactor">
    <cofactor evidence="1">
        <name>FAD</name>
        <dbReference type="ChEBI" id="CHEBI:57692"/>
    </cofactor>
</comment>
<dbReference type="RefSeq" id="WP_114685872.1">
    <property type="nucleotide sequence ID" value="NZ_QQNB01000001.1"/>
</dbReference>
<dbReference type="Gene3D" id="3.30.9.10">
    <property type="entry name" value="D-Amino Acid Oxidase, subunit A, domain 2"/>
    <property type="match status" value="1"/>
</dbReference>
<dbReference type="InterPro" id="IPR006076">
    <property type="entry name" value="FAD-dep_OxRdtase"/>
</dbReference>
<dbReference type="SUPFAM" id="SSF51905">
    <property type="entry name" value="FAD/NAD(P)-binding domain"/>
    <property type="match status" value="1"/>
</dbReference>
<keyword evidence="8" id="KW-1185">Reference proteome</keyword>